<dbReference type="OrthoDB" id="5835829at2759"/>
<feature type="region of interest" description="Disordered" evidence="2">
    <location>
        <begin position="820"/>
        <end position="843"/>
    </location>
</feature>
<dbReference type="AlphaFoldDB" id="A0A815BXK2"/>
<dbReference type="Gene3D" id="2.60.120.260">
    <property type="entry name" value="Galactose-binding domain-like"/>
    <property type="match status" value="1"/>
</dbReference>
<dbReference type="GO" id="GO:0016906">
    <property type="term" value="F:sterol 3-beta-glucosyltransferase activity"/>
    <property type="evidence" value="ECO:0007669"/>
    <property type="project" value="UniProtKB-ARBA"/>
</dbReference>
<dbReference type="EMBL" id="CAJOAY010000258">
    <property type="protein sequence ID" value="CAF3606351.1"/>
    <property type="molecule type" value="Genomic_DNA"/>
</dbReference>
<dbReference type="Gene3D" id="3.40.50.2000">
    <property type="entry name" value="Glycogen Phosphorylase B"/>
    <property type="match status" value="2"/>
</dbReference>
<organism evidence="6 9">
    <name type="scientific">Adineta steineri</name>
    <dbReference type="NCBI Taxonomy" id="433720"/>
    <lineage>
        <taxon>Eukaryota</taxon>
        <taxon>Metazoa</taxon>
        <taxon>Spiralia</taxon>
        <taxon>Gnathifera</taxon>
        <taxon>Rotifera</taxon>
        <taxon>Eurotatoria</taxon>
        <taxon>Bdelloidea</taxon>
        <taxon>Adinetida</taxon>
        <taxon>Adinetidae</taxon>
        <taxon>Adineta</taxon>
    </lineage>
</organism>
<evidence type="ECO:0000313" key="8">
    <source>
        <dbReference type="EMBL" id="CAF3740192.1"/>
    </source>
</evidence>
<evidence type="ECO:0000313" key="9">
    <source>
        <dbReference type="Proteomes" id="UP000663891"/>
    </source>
</evidence>
<reference evidence="6" key="1">
    <citation type="submission" date="2021-02" db="EMBL/GenBank/DDBJ databases">
        <authorList>
            <person name="Nowell W R."/>
        </authorList>
    </citation>
    <scope>NUCLEOTIDE SEQUENCE</scope>
</reference>
<evidence type="ECO:0000256" key="2">
    <source>
        <dbReference type="SAM" id="MobiDB-lite"/>
    </source>
</evidence>
<feature type="compositionally biased region" description="Basic and acidic residues" evidence="2">
    <location>
        <begin position="826"/>
        <end position="841"/>
    </location>
</feature>
<dbReference type="Pfam" id="PF06722">
    <property type="entry name" value="EryCIII-like_C"/>
    <property type="match status" value="1"/>
</dbReference>
<dbReference type="PANTHER" id="PTHR48050">
    <property type="entry name" value="STEROL 3-BETA-GLUCOSYLTRANSFERASE"/>
    <property type="match status" value="1"/>
</dbReference>
<dbReference type="InterPro" id="IPR010610">
    <property type="entry name" value="EryCIII-like_C"/>
</dbReference>
<feature type="compositionally biased region" description="Low complexity" evidence="2">
    <location>
        <begin position="773"/>
        <end position="784"/>
    </location>
</feature>
<dbReference type="EMBL" id="CAJNOE010000041">
    <property type="protein sequence ID" value="CAF0793550.1"/>
    <property type="molecule type" value="Genomic_DNA"/>
</dbReference>
<dbReference type="Proteomes" id="UP000663891">
    <property type="component" value="Unassembled WGS sequence"/>
</dbReference>
<feature type="domain" description="Glycosyltransferase family 28 N-terminal" evidence="3">
    <location>
        <begin position="249"/>
        <end position="397"/>
    </location>
</feature>
<dbReference type="CDD" id="cd03784">
    <property type="entry name" value="GT1_Gtf-like"/>
    <property type="match status" value="1"/>
</dbReference>
<keyword evidence="1" id="KW-0808">Transferase</keyword>
<accession>A0A815BXK2</accession>
<dbReference type="Proteomes" id="UP000663881">
    <property type="component" value="Unassembled WGS sequence"/>
</dbReference>
<dbReference type="SUPFAM" id="SSF49785">
    <property type="entry name" value="Galactose-binding domain-like"/>
    <property type="match status" value="1"/>
</dbReference>
<dbReference type="InterPro" id="IPR008979">
    <property type="entry name" value="Galactose-bd-like_sf"/>
</dbReference>
<sequence length="1012" mass="113574">MSIDTKELTYINFDCNWQCCYQQTTDHVDNFINILFSNNSDVNHLWSSVRLPHIIESCTTHDNCDIHGSHDWWYRKEFDWILSDQQQKHQVYLLFESNSTELNINATIWFNGEKILLNSSLLQQNSIDLTDKLLRYTETTEKNKHNNVLIVHCIDSSLSLHARLIIHGTVIWATGQVKTNDDSSLKVEKDTLDYAIRANDADQRIGVVFNQSETDLESSSLTELPVEPISDETEIEENSKDILIPRLNIVILIVGTRGDVQPFIALGKALLEYGHRVRLATHETFRSFVRDNGLEFYPLAGDPADLMSFMVKNAGIIPSMSSIVAGDITKKRRILAEILASTWLACTANDDETSVPFTAEAIIANPPSFGHIHCAEKLQIPLHIMFTMPWTPTSAFPHPLCNIDSSRGPTGKINFYSYSVVEMLTWSGMRGIVNSFRKKILGLSPLHAQQATNALIDERVPHTYCWSPSLVARPSDWESHIDVSGFFFLDLGNTFTNPPQDLLDFLGINNDDSNDPKLPPLPIYIGFGSITGHDSCRLLEVIKDALNRTGNRAVLSGFETETDSLPDNIFKIGNVPHDWLFQHVSAVCHHGGAGTTAAGLRAGKPTIIVPFFGDQFFWGNVIEKSGAGPRPLPGKSVTASELAEAFQFVHLPTTREAAERIRQAMEKEDGCQAAVRAFHVNLPINRMRSDLQSTFTACYRIDNFNLQISRPVAHALVAAGAIDVSQLRSHYIRRWQFKHDHKRHRSSNNTSENITKPRSHTMIDGDTESRLRSSTISNNNSTTNTRDDASIINSFHKNGDDSSMLSSSVYSNMTNGSDGFSSLNDTHSELNAKHEPSENHSKTRFKTSVYSVYRNRKLSLINYLKRSRVGHQQPSQNSITADALIATTEYAMQPVVCSLFAPMPQAKVETSEIDETDSKPKISDIVPATSSIIPNGEEHEKDDDDDEISPNIKIAAEVSGFHPKICQQIIQEFEQIKTKQNKLLTNSFDSKQHHKHLLHLQRQRSHSLSNIN</sequence>
<dbReference type="Proteomes" id="UP000663860">
    <property type="component" value="Unassembled WGS sequence"/>
</dbReference>
<comment type="caution">
    <text evidence="6">The sequence shown here is derived from an EMBL/GenBank/DDBJ whole genome shotgun (WGS) entry which is preliminary data.</text>
</comment>
<proteinExistence type="predicted"/>
<evidence type="ECO:0000313" key="5">
    <source>
        <dbReference type="EMBL" id="CAF0793550.1"/>
    </source>
</evidence>
<dbReference type="Proteomes" id="UP000663868">
    <property type="component" value="Unassembled WGS sequence"/>
</dbReference>
<evidence type="ECO:0000313" key="6">
    <source>
        <dbReference type="EMBL" id="CAF1279415.1"/>
    </source>
</evidence>
<protein>
    <submittedName>
        <fullName evidence="6">Uncharacterized protein</fullName>
    </submittedName>
</protein>
<evidence type="ECO:0000259" key="3">
    <source>
        <dbReference type="Pfam" id="PF03033"/>
    </source>
</evidence>
<dbReference type="Pfam" id="PF03033">
    <property type="entry name" value="Glyco_transf_28"/>
    <property type="match status" value="1"/>
</dbReference>
<dbReference type="GO" id="GO:0005975">
    <property type="term" value="P:carbohydrate metabolic process"/>
    <property type="evidence" value="ECO:0007669"/>
    <property type="project" value="InterPro"/>
</dbReference>
<evidence type="ECO:0000259" key="4">
    <source>
        <dbReference type="Pfam" id="PF06722"/>
    </source>
</evidence>
<dbReference type="PANTHER" id="PTHR48050:SF13">
    <property type="entry name" value="STEROL 3-BETA-GLUCOSYLTRANSFERASE UGT80A2"/>
    <property type="match status" value="1"/>
</dbReference>
<dbReference type="EMBL" id="CAJOBB010000733">
    <property type="protein sequence ID" value="CAF3740192.1"/>
    <property type="molecule type" value="Genomic_DNA"/>
</dbReference>
<dbReference type="InterPro" id="IPR050426">
    <property type="entry name" value="Glycosyltransferase_28"/>
</dbReference>
<feature type="region of interest" description="Disordered" evidence="2">
    <location>
        <begin position="738"/>
        <end position="794"/>
    </location>
</feature>
<gene>
    <name evidence="5" type="ORF">IZO911_LOCUS6534</name>
    <name evidence="8" type="ORF">KXQ929_LOCUS13609</name>
    <name evidence="7" type="ORF">OKA104_LOCUS6888</name>
    <name evidence="6" type="ORF">VCS650_LOCUS29878</name>
</gene>
<evidence type="ECO:0000313" key="7">
    <source>
        <dbReference type="EMBL" id="CAF3606351.1"/>
    </source>
</evidence>
<dbReference type="EMBL" id="CAJNON010000472">
    <property type="protein sequence ID" value="CAF1279415.1"/>
    <property type="molecule type" value="Genomic_DNA"/>
</dbReference>
<dbReference type="SUPFAM" id="SSF53756">
    <property type="entry name" value="UDP-Glycosyltransferase/glycogen phosphorylase"/>
    <property type="match status" value="1"/>
</dbReference>
<dbReference type="InterPro" id="IPR004276">
    <property type="entry name" value="GlycoTrans_28_N"/>
</dbReference>
<feature type="compositionally biased region" description="Basic and acidic residues" evidence="2">
    <location>
        <begin position="761"/>
        <end position="771"/>
    </location>
</feature>
<dbReference type="InterPro" id="IPR002213">
    <property type="entry name" value="UDP_glucos_trans"/>
</dbReference>
<feature type="compositionally biased region" description="Polar residues" evidence="2">
    <location>
        <begin position="747"/>
        <end position="756"/>
    </location>
</feature>
<evidence type="ECO:0000256" key="1">
    <source>
        <dbReference type="ARBA" id="ARBA00022679"/>
    </source>
</evidence>
<name>A0A815BXK2_9BILA</name>
<dbReference type="FunFam" id="3.40.50.2000:FF:000009">
    <property type="entry name" value="Sterol 3-beta-glucosyltransferase UGT80A2"/>
    <property type="match status" value="1"/>
</dbReference>
<feature type="domain" description="Erythromycin biosynthesis protein CIII-like C-terminal" evidence="4">
    <location>
        <begin position="560"/>
        <end position="666"/>
    </location>
</feature>